<evidence type="ECO:0000256" key="8">
    <source>
        <dbReference type="PIRSR" id="PIRSR630616-3"/>
    </source>
</evidence>
<feature type="compositionally biased region" description="Low complexity" evidence="9">
    <location>
        <begin position="32"/>
        <end position="45"/>
    </location>
</feature>
<keyword evidence="12" id="KW-1185">Reference proteome</keyword>
<accession>A0A8S1JIL6</accession>
<dbReference type="Gene3D" id="1.10.510.10">
    <property type="entry name" value="Transferase(Phosphotransferase) domain 1"/>
    <property type="match status" value="1"/>
</dbReference>
<evidence type="ECO:0000256" key="9">
    <source>
        <dbReference type="SAM" id="MobiDB-lite"/>
    </source>
</evidence>
<dbReference type="Pfam" id="PF00069">
    <property type="entry name" value="Pkinase"/>
    <property type="match status" value="1"/>
</dbReference>
<reference evidence="11" key="1">
    <citation type="submission" date="2020-12" db="EMBL/GenBank/DDBJ databases">
        <authorList>
            <person name="Iha C."/>
        </authorList>
    </citation>
    <scope>NUCLEOTIDE SEQUENCE</scope>
</reference>
<comment type="caution">
    <text evidence="11">The sequence shown here is derived from an EMBL/GenBank/DDBJ whole genome shotgun (WGS) entry which is preliminary data.</text>
</comment>
<organism evidence="11 12">
    <name type="scientific">Ostreobium quekettii</name>
    <dbReference type="NCBI Taxonomy" id="121088"/>
    <lineage>
        <taxon>Eukaryota</taxon>
        <taxon>Viridiplantae</taxon>
        <taxon>Chlorophyta</taxon>
        <taxon>core chlorophytes</taxon>
        <taxon>Ulvophyceae</taxon>
        <taxon>TCBD clade</taxon>
        <taxon>Bryopsidales</taxon>
        <taxon>Ostreobineae</taxon>
        <taxon>Ostreobiaceae</taxon>
        <taxon>Ostreobium</taxon>
    </lineage>
</organism>
<feature type="domain" description="Protein kinase" evidence="10">
    <location>
        <begin position="169"/>
        <end position="453"/>
    </location>
</feature>
<evidence type="ECO:0000256" key="6">
    <source>
        <dbReference type="PIRSR" id="PIRSR630616-1"/>
    </source>
</evidence>
<dbReference type="PANTHER" id="PTHR24350">
    <property type="entry name" value="SERINE/THREONINE-PROTEIN KINASE IAL-RELATED"/>
    <property type="match status" value="1"/>
</dbReference>
<proteinExistence type="predicted"/>
<feature type="region of interest" description="Disordered" evidence="9">
    <location>
        <begin position="1"/>
        <end position="45"/>
    </location>
</feature>
<evidence type="ECO:0000256" key="7">
    <source>
        <dbReference type="PIRSR" id="PIRSR630616-2"/>
    </source>
</evidence>
<dbReference type="OrthoDB" id="541276at2759"/>
<dbReference type="InterPro" id="IPR000719">
    <property type="entry name" value="Prot_kinase_dom"/>
</dbReference>
<evidence type="ECO:0000256" key="2">
    <source>
        <dbReference type="ARBA" id="ARBA00022679"/>
    </source>
</evidence>
<feature type="cross-link" description="Glycyl lysine isopeptide (Lys-Gly) (interchain with G-Cter in SUMO2)" evidence="8">
    <location>
        <position position="296"/>
    </location>
</feature>
<keyword evidence="5 7" id="KW-0067">ATP-binding</keyword>
<evidence type="ECO:0000256" key="4">
    <source>
        <dbReference type="ARBA" id="ARBA00022777"/>
    </source>
</evidence>
<dbReference type="AlphaFoldDB" id="A0A8S1JIL6"/>
<evidence type="ECO:0000313" key="11">
    <source>
        <dbReference type="EMBL" id="CAD7704999.1"/>
    </source>
</evidence>
<protein>
    <recommendedName>
        <fullName evidence="10">Protein kinase domain-containing protein</fullName>
    </recommendedName>
</protein>
<dbReference type="PROSITE" id="PS50011">
    <property type="entry name" value="PROTEIN_KINASE_DOM"/>
    <property type="match status" value="1"/>
</dbReference>
<dbReference type="SUPFAM" id="SSF56112">
    <property type="entry name" value="Protein kinase-like (PK-like)"/>
    <property type="match status" value="1"/>
</dbReference>
<evidence type="ECO:0000256" key="3">
    <source>
        <dbReference type="ARBA" id="ARBA00022741"/>
    </source>
</evidence>
<keyword evidence="4" id="KW-0418">Kinase</keyword>
<evidence type="ECO:0000256" key="5">
    <source>
        <dbReference type="ARBA" id="ARBA00022840"/>
    </source>
</evidence>
<feature type="active site" description="Proton acceptor" evidence="6">
    <location>
        <position position="294"/>
    </location>
</feature>
<feature type="binding site" evidence="7">
    <location>
        <position position="198"/>
    </location>
    <ligand>
        <name>ATP</name>
        <dbReference type="ChEBI" id="CHEBI:30616"/>
    </ligand>
</feature>
<sequence length="487" mass="53597">MKFSGPKSGRKRDRDAAVGYGGGAVTHPAPSPTNSSSSASVNSRPQGRGLREAFLSWLHRLVAGRGRKVSATEQLTSHNIEQLSVSSAQEPPYGARQRFSLRSNSDSICSYRVSTQSRDSAVSKSSTDFYFRGGNSRRAALDLSDGSQYLSGAAPVREVRSNTSIISAYTLFRTTHRGSHAKIMKARHKRTHERVALKVYNKEQIAAILWQNISKEIRILTMANGVNGIVQMSDSFEDDNQAVVALEDCMGGTLISQMAQKGGQLSERTCVKTVVKPLLEALAWFHSSGIVLRDLKPEHIMFDSTGKLRLVDFFSAAIVGEDSLVSREGTLAYMAPEMVNRPTPEEVFNEVIGNGLSEADFPAYTEKVDIWSLGVIIFEALTGRQPFLAETAEDMRDMQDKTLASHGGLRTSLDSIKMREYMSPCALDFLTSVMRIDPDERPSAEELLDHPWVMSACKAPTPTGWGQDSTESFVSTTTSRQWAARVR</sequence>
<dbReference type="Proteomes" id="UP000708148">
    <property type="component" value="Unassembled WGS sequence"/>
</dbReference>
<keyword evidence="3 7" id="KW-0547">Nucleotide-binding</keyword>
<feature type="binding site" evidence="7">
    <location>
        <position position="312"/>
    </location>
    <ligand>
        <name>ATP</name>
        <dbReference type="ChEBI" id="CHEBI:30616"/>
    </ligand>
</feature>
<dbReference type="EMBL" id="CAJHUC010002998">
    <property type="protein sequence ID" value="CAD7704999.1"/>
    <property type="molecule type" value="Genomic_DNA"/>
</dbReference>
<dbReference type="GO" id="GO:0005524">
    <property type="term" value="F:ATP binding"/>
    <property type="evidence" value="ECO:0007669"/>
    <property type="project" value="UniProtKB-KW"/>
</dbReference>
<keyword evidence="1" id="KW-0723">Serine/threonine-protein kinase</keyword>
<gene>
    <name evidence="11" type="ORF">OSTQU699_LOCUS10354</name>
</gene>
<dbReference type="GO" id="GO:0004674">
    <property type="term" value="F:protein serine/threonine kinase activity"/>
    <property type="evidence" value="ECO:0007669"/>
    <property type="project" value="UniProtKB-KW"/>
</dbReference>
<keyword evidence="2" id="KW-0808">Transferase</keyword>
<evidence type="ECO:0000313" key="12">
    <source>
        <dbReference type="Proteomes" id="UP000708148"/>
    </source>
</evidence>
<dbReference type="InterPro" id="IPR030616">
    <property type="entry name" value="Aur-like"/>
</dbReference>
<evidence type="ECO:0000259" key="10">
    <source>
        <dbReference type="PROSITE" id="PS50011"/>
    </source>
</evidence>
<dbReference type="InterPro" id="IPR011009">
    <property type="entry name" value="Kinase-like_dom_sf"/>
</dbReference>
<evidence type="ECO:0000256" key="1">
    <source>
        <dbReference type="ARBA" id="ARBA00022527"/>
    </source>
</evidence>
<name>A0A8S1JIL6_9CHLO</name>